<organism evidence="1 2">
    <name type="scientific">Paenibacillus prosopidis</name>
    <dbReference type="NCBI Taxonomy" id="630520"/>
    <lineage>
        <taxon>Bacteria</taxon>
        <taxon>Bacillati</taxon>
        <taxon>Bacillota</taxon>
        <taxon>Bacilli</taxon>
        <taxon>Bacillales</taxon>
        <taxon>Paenibacillaceae</taxon>
        <taxon>Paenibacillus</taxon>
    </lineage>
</organism>
<gene>
    <name evidence="1" type="ORF">DFP97_10880</name>
</gene>
<dbReference type="Proteomes" id="UP000252415">
    <property type="component" value="Unassembled WGS sequence"/>
</dbReference>
<sequence>MSFQDRKNEIICKVAILAERQPLLSSRLWFHNDIRDNFYYASYLFAAAVNEPDRLPFEPDAAKKTAAAVLLEVLQLQDQNPNSETYGHWPLNLEPSPRQAKPHVLPVELMGSLMAFFAANYKSHFDKYLTAAFDAALTHIYRSNFYRVPMHHFNHHEAKYTAAKLIFGQLFEDAELFEDGRSSLQRTLAHIQKQGMSEYGCLPWFWHWVQAFTCAWQMTDDASVNKTLGEMLDFLWNERAAFYLKGTWAGTHSRGLRHDIPLDGNVLHDYVQFGDFKLPEEMPRTEYAGFLYYAAPETARHTALNRNEPTEVKKTITKPAGADTIKLHSYAYITADFAAGGMWERHEEFDNEQHRWDFTFPLGRQAGINQAYFFHPSGAYSNDDPRHQSGHTEVLYHKNTIMALYPIPEDKPNQIVGVLPKTDWQQEQNVLLGQIGHVYCAVYLMQPYQVELLNDRCTVTSRGSRNGVVMEVMSDTAAARLGLNSFEAFAAEAKRNHPVWSSDESFSVQYTTLEQAKLRISIDRYGNPDKRINERPINFTGYSL</sequence>
<proteinExistence type="predicted"/>
<protein>
    <recommendedName>
        <fullName evidence="3">Heparinase II/III-like protein</fullName>
    </recommendedName>
</protein>
<dbReference type="AlphaFoldDB" id="A0A368VZM5"/>
<dbReference type="RefSeq" id="WP_114380775.1">
    <property type="nucleotide sequence ID" value="NZ_QPJD01000008.1"/>
</dbReference>
<accession>A0A368VZM5</accession>
<evidence type="ECO:0000313" key="1">
    <source>
        <dbReference type="EMBL" id="RCW47465.1"/>
    </source>
</evidence>
<evidence type="ECO:0008006" key="3">
    <source>
        <dbReference type="Google" id="ProtNLM"/>
    </source>
</evidence>
<reference evidence="1 2" key="1">
    <citation type="submission" date="2018-07" db="EMBL/GenBank/DDBJ databases">
        <title>Genomic Encyclopedia of Type Strains, Phase III (KMG-III): the genomes of soil and plant-associated and newly described type strains.</title>
        <authorList>
            <person name="Whitman W."/>
        </authorList>
    </citation>
    <scope>NUCLEOTIDE SEQUENCE [LARGE SCALE GENOMIC DNA]</scope>
    <source>
        <strain evidence="1 2">CECT 7506</strain>
    </source>
</reference>
<name>A0A368VZM5_9BACL</name>
<comment type="caution">
    <text evidence="1">The sequence shown here is derived from an EMBL/GenBank/DDBJ whole genome shotgun (WGS) entry which is preliminary data.</text>
</comment>
<evidence type="ECO:0000313" key="2">
    <source>
        <dbReference type="Proteomes" id="UP000252415"/>
    </source>
</evidence>
<dbReference type="EMBL" id="QPJD01000008">
    <property type="protein sequence ID" value="RCW47465.1"/>
    <property type="molecule type" value="Genomic_DNA"/>
</dbReference>
<keyword evidence="2" id="KW-1185">Reference proteome</keyword>
<dbReference type="OrthoDB" id="2756463at2"/>